<keyword evidence="2" id="KW-1185">Reference proteome</keyword>
<proteinExistence type="predicted"/>
<evidence type="ECO:0000313" key="2">
    <source>
        <dbReference type="Proteomes" id="UP000815677"/>
    </source>
</evidence>
<accession>A0ABQ0L1W7</accession>
<dbReference type="EMBL" id="DF840293">
    <property type="protein sequence ID" value="GAT44880.1"/>
    <property type="molecule type" value="Genomic_DNA"/>
</dbReference>
<sequence length="225" mass="24789">MQPFTLPRLRRLVLGTPIPLTKLRAPQLQQLTTTLAPNSTDLIIDFIHRSSCHSSLVELAIGDCTIAERTIELLNSVPSLQTLVMYGKHKPGLVLSRIFDAMAVPHDGAAPTLLPQLASFALYRGPQPFPAVTTGPGIQHYAYALQLQASRLAFTNMVHSRAADSYSLPLKSVRVATGEEELLGRNRVAISRTLEELQAKSSDVKIVGWEDRQKEVKTLEAPSWM</sequence>
<evidence type="ECO:0000313" key="1">
    <source>
        <dbReference type="EMBL" id="GAT44880.1"/>
    </source>
</evidence>
<organism evidence="1 2">
    <name type="scientific">Mycena chlorophos</name>
    <name type="common">Agaric fungus</name>
    <name type="synonym">Agaricus chlorophos</name>
    <dbReference type="NCBI Taxonomy" id="658473"/>
    <lineage>
        <taxon>Eukaryota</taxon>
        <taxon>Fungi</taxon>
        <taxon>Dikarya</taxon>
        <taxon>Basidiomycota</taxon>
        <taxon>Agaricomycotina</taxon>
        <taxon>Agaricomycetes</taxon>
        <taxon>Agaricomycetidae</taxon>
        <taxon>Agaricales</taxon>
        <taxon>Marasmiineae</taxon>
        <taxon>Mycenaceae</taxon>
        <taxon>Mycena</taxon>
    </lineage>
</organism>
<name>A0ABQ0L1W7_MYCCL</name>
<reference evidence="1" key="1">
    <citation type="submission" date="2014-09" db="EMBL/GenBank/DDBJ databases">
        <title>Genome sequence of the luminous mushroom Mycena chlorophos for searching fungal bioluminescence genes.</title>
        <authorList>
            <person name="Tanaka Y."/>
            <person name="Kasuga D."/>
            <person name="Oba Y."/>
            <person name="Hase S."/>
            <person name="Sato K."/>
            <person name="Oba Y."/>
            <person name="Sakakibara Y."/>
        </authorList>
    </citation>
    <scope>NUCLEOTIDE SEQUENCE</scope>
</reference>
<gene>
    <name evidence="1" type="ORF">MCHLO_02483</name>
</gene>
<dbReference type="Proteomes" id="UP000815677">
    <property type="component" value="Unassembled WGS sequence"/>
</dbReference>
<protein>
    <submittedName>
        <fullName evidence="1">Uncharacterized protein</fullName>
    </submittedName>
</protein>